<dbReference type="InterPro" id="IPR027443">
    <property type="entry name" value="IPNS-like_sf"/>
</dbReference>
<proteinExistence type="inferred from homology"/>
<comment type="similarity">
    <text evidence="1 5">Belongs to the iron/ascorbate-dependent oxidoreductase family.</text>
</comment>
<dbReference type="FunFam" id="2.60.120.330:FF:000079">
    <property type="entry name" value="Protein SRG1"/>
    <property type="match status" value="1"/>
</dbReference>
<reference evidence="7" key="1">
    <citation type="journal article" date="2023" name="GigaByte">
        <title>Genome assembly of the bearded iris, Iris pallida Lam.</title>
        <authorList>
            <person name="Bruccoleri R.E."/>
            <person name="Oakeley E.J."/>
            <person name="Faust A.M.E."/>
            <person name="Altorfer M."/>
            <person name="Dessus-Babus S."/>
            <person name="Burckhardt D."/>
            <person name="Oertli M."/>
            <person name="Naumann U."/>
            <person name="Petersen F."/>
            <person name="Wong J."/>
        </authorList>
    </citation>
    <scope>NUCLEOTIDE SEQUENCE</scope>
    <source>
        <strain evidence="7">GSM-AAB239-AS_SAM_17_03QT</strain>
    </source>
</reference>
<feature type="domain" description="Fe2OG dioxygenase" evidence="6">
    <location>
        <begin position="220"/>
        <end position="326"/>
    </location>
</feature>
<dbReference type="Pfam" id="PF14226">
    <property type="entry name" value="DIOX_N"/>
    <property type="match status" value="1"/>
</dbReference>
<evidence type="ECO:0000256" key="4">
    <source>
        <dbReference type="ARBA" id="ARBA00023004"/>
    </source>
</evidence>
<comment type="caution">
    <text evidence="7">The sequence shown here is derived from an EMBL/GenBank/DDBJ whole genome shotgun (WGS) entry which is preliminary data.</text>
</comment>
<keyword evidence="2 5" id="KW-0479">Metal-binding</keyword>
<name>A0AAX6IBA0_IRIPA</name>
<dbReference type="Pfam" id="PF03171">
    <property type="entry name" value="2OG-FeII_Oxy"/>
    <property type="match status" value="1"/>
</dbReference>
<dbReference type="EMBL" id="JANAVB010003000">
    <property type="protein sequence ID" value="KAJ6850338.1"/>
    <property type="molecule type" value="Genomic_DNA"/>
</dbReference>
<reference evidence="7" key="2">
    <citation type="submission" date="2023-04" db="EMBL/GenBank/DDBJ databases">
        <authorList>
            <person name="Bruccoleri R.E."/>
            <person name="Oakeley E.J."/>
            <person name="Faust A.-M."/>
            <person name="Dessus-Babus S."/>
            <person name="Altorfer M."/>
            <person name="Burckhardt D."/>
            <person name="Oertli M."/>
            <person name="Naumann U."/>
            <person name="Petersen F."/>
            <person name="Wong J."/>
        </authorList>
    </citation>
    <scope>NUCLEOTIDE SEQUENCE</scope>
    <source>
        <strain evidence="7">GSM-AAB239-AS_SAM_17_03QT</strain>
        <tissue evidence="7">Leaf</tissue>
    </source>
</reference>
<dbReference type="PANTHER" id="PTHR47991">
    <property type="entry name" value="OXOGLUTARATE/IRON-DEPENDENT DIOXYGENASE"/>
    <property type="match status" value="1"/>
</dbReference>
<dbReference type="SUPFAM" id="SSF51197">
    <property type="entry name" value="Clavaminate synthase-like"/>
    <property type="match status" value="1"/>
</dbReference>
<dbReference type="InterPro" id="IPR005123">
    <property type="entry name" value="Oxoglu/Fe-dep_dioxygenase_dom"/>
</dbReference>
<dbReference type="AlphaFoldDB" id="A0AAX6IBA0"/>
<organism evidence="7 8">
    <name type="scientific">Iris pallida</name>
    <name type="common">Sweet iris</name>
    <dbReference type="NCBI Taxonomy" id="29817"/>
    <lineage>
        <taxon>Eukaryota</taxon>
        <taxon>Viridiplantae</taxon>
        <taxon>Streptophyta</taxon>
        <taxon>Embryophyta</taxon>
        <taxon>Tracheophyta</taxon>
        <taxon>Spermatophyta</taxon>
        <taxon>Magnoliopsida</taxon>
        <taxon>Liliopsida</taxon>
        <taxon>Asparagales</taxon>
        <taxon>Iridaceae</taxon>
        <taxon>Iridoideae</taxon>
        <taxon>Irideae</taxon>
        <taxon>Iris</taxon>
    </lineage>
</organism>
<evidence type="ECO:0000256" key="2">
    <source>
        <dbReference type="ARBA" id="ARBA00022723"/>
    </source>
</evidence>
<keyword evidence="4 5" id="KW-0408">Iron</keyword>
<evidence type="ECO:0000313" key="8">
    <source>
        <dbReference type="Proteomes" id="UP001140949"/>
    </source>
</evidence>
<gene>
    <name evidence="7" type="ORF">M6B38_264685</name>
</gene>
<accession>A0AAX6IBA0</accession>
<evidence type="ECO:0000256" key="3">
    <source>
        <dbReference type="ARBA" id="ARBA00023002"/>
    </source>
</evidence>
<dbReference type="PROSITE" id="PS51471">
    <property type="entry name" value="FE2OG_OXY"/>
    <property type="match status" value="1"/>
</dbReference>
<evidence type="ECO:0000259" key="6">
    <source>
        <dbReference type="PROSITE" id="PS51471"/>
    </source>
</evidence>
<dbReference type="Gene3D" id="2.60.120.330">
    <property type="entry name" value="B-lactam Antibiotic, Isopenicillin N Synthase, Chain"/>
    <property type="match status" value="1"/>
</dbReference>
<evidence type="ECO:0000256" key="1">
    <source>
        <dbReference type="ARBA" id="ARBA00008056"/>
    </source>
</evidence>
<keyword evidence="8" id="KW-1185">Reference proteome</keyword>
<dbReference type="InterPro" id="IPR050295">
    <property type="entry name" value="Plant_2OG-oxidoreductases"/>
</dbReference>
<sequence>MVGGKVVQELARTGQAPPDRYIQTNDSRPIAAPAVTSAVPVIDLRRLFRSDGAEEAEKLRSALQSWGLFQVGVYHLLVIDTDIPTIQVIWLLRRTLFTVLQAIGHDIPVSFLDDVQDAARRFFQLPMEAKQKYSNLTETGEFGLEGYGNDCVLTEDQILDWNDRLYLLVQPEDERKLELWPEDPSNFRDVLHEYTMKARKVVERVLWVMAKLLELEENYFINQLGDRAGVYARFNYYPCCSTDSVFGIKPHSDGSVITALLLDKEVEGLQVLKDGEWVKVPIIPHALLFNLGDQMEIMSNGIFKSPVHRVVTNTKERMSVAMFYALEPEKYLEPAEGLVDEKRPRLYKKMRTKDFLDVFFQKFSLGQSTSDCAKL</sequence>
<dbReference type="InterPro" id="IPR044861">
    <property type="entry name" value="IPNS-like_FE2OG_OXY"/>
</dbReference>
<keyword evidence="7" id="KW-0223">Dioxygenase</keyword>
<dbReference type="GO" id="GO:0046872">
    <property type="term" value="F:metal ion binding"/>
    <property type="evidence" value="ECO:0007669"/>
    <property type="project" value="UniProtKB-KW"/>
</dbReference>
<dbReference type="Proteomes" id="UP001140949">
    <property type="component" value="Unassembled WGS sequence"/>
</dbReference>
<dbReference type="InterPro" id="IPR026992">
    <property type="entry name" value="DIOX_N"/>
</dbReference>
<keyword evidence="3 5" id="KW-0560">Oxidoreductase</keyword>
<dbReference type="GO" id="GO:0051213">
    <property type="term" value="F:dioxygenase activity"/>
    <property type="evidence" value="ECO:0007669"/>
    <property type="project" value="UniProtKB-KW"/>
</dbReference>
<evidence type="ECO:0000256" key="5">
    <source>
        <dbReference type="RuleBase" id="RU003682"/>
    </source>
</evidence>
<protein>
    <submittedName>
        <fullName evidence="7">2-oxoglutarate-dependent dioxygenase</fullName>
    </submittedName>
</protein>
<evidence type="ECO:0000313" key="7">
    <source>
        <dbReference type="EMBL" id="KAJ6850338.1"/>
    </source>
</evidence>